<dbReference type="Proteomes" id="UP000832041">
    <property type="component" value="Chromosome"/>
</dbReference>
<sequence>MSVAHRQSIGYRRPSAARPRGRQRLKHVRHAVGRGAAEKPRNLVAWLTSLDWTSRTPMSDRHLLRTLLVVEVAALAAGLLAADALASWAKTSGDLVPAVLCAVLVAGLLAAAAVPVRGELRRRRGDTG</sequence>
<evidence type="ECO:0000313" key="4">
    <source>
        <dbReference type="Proteomes" id="UP000832041"/>
    </source>
</evidence>
<organism evidence="3 4">
    <name type="scientific">Thermobifida alba</name>
    <name type="common">Thermomonospora alba</name>
    <dbReference type="NCBI Taxonomy" id="53522"/>
    <lineage>
        <taxon>Bacteria</taxon>
        <taxon>Bacillati</taxon>
        <taxon>Actinomycetota</taxon>
        <taxon>Actinomycetes</taxon>
        <taxon>Streptosporangiales</taxon>
        <taxon>Nocardiopsidaceae</taxon>
        <taxon>Thermobifida</taxon>
    </lineage>
</organism>
<feature type="transmembrane region" description="Helical" evidence="2">
    <location>
        <begin position="95"/>
        <end position="114"/>
    </location>
</feature>
<dbReference type="RefSeq" id="WP_248593405.1">
    <property type="nucleotide sequence ID" value="NZ_BAABEB010000006.1"/>
</dbReference>
<protein>
    <submittedName>
        <fullName evidence="3">Uncharacterized protein</fullName>
    </submittedName>
</protein>
<evidence type="ECO:0000256" key="2">
    <source>
        <dbReference type="SAM" id="Phobius"/>
    </source>
</evidence>
<evidence type="ECO:0000256" key="1">
    <source>
        <dbReference type="SAM" id="MobiDB-lite"/>
    </source>
</evidence>
<dbReference type="EMBL" id="CP051627">
    <property type="protein sequence ID" value="UPT21099.1"/>
    <property type="molecule type" value="Genomic_DNA"/>
</dbReference>
<feature type="transmembrane region" description="Helical" evidence="2">
    <location>
        <begin position="67"/>
        <end position="89"/>
    </location>
</feature>
<accession>A0ABY4L181</accession>
<keyword evidence="2" id="KW-0812">Transmembrane</keyword>
<evidence type="ECO:0000313" key="3">
    <source>
        <dbReference type="EMBL" id="UPT21099.1"/>
    </source>
</evidence>
<name>A0ABY4L181_THEAE</name>
<gene>
    <name evidence="3" type="ORF">FOF52_09110</name>
</gene>
<keyword evidence="2" id="KW-1133">Transmembrane helix</keyword>
<feature type="region of interest" description="Disordered" evidence="1">
    <location>
        <begin position="1"/>
        <end position="23"/>
    </location>
</feature>
<proteinExistence type="predicted"/>
<keyword evidence="2" id="KW-0472">Membrane</keyword>
<keyword evidence="4" id="KW-1185">Reference proteome</keyword>
<reference evidence="3 4" key="1">
    <citation type="submission" date="2020-04" db="EMBL/GenBank/DDBJ databases">
        <title>Thermobifida alba genome sequencing and assembly.</title>
        <authorList>
            <person name="Luzics S."/>
            <person name="Horvath B."/>
            <person name="Nagy I."/>
            <person name="Toth A."/>
            <person name="Nagy I."/>
            <person name="Kukolya J."/>
        </authorList>
    </citation>
    <scope>NUCLEOTIDE SEQUENCE [LARGE SCALE GENOMIC DNA]</scope>
    <source>
        <strain evidence="3 4">DSM 43795</strain>
    </source>
</reference>